<comment type="caution">
    <text evidence="2">The sequence shown here is derived from an EMBL/GenBank/DDBJ whole genome shotgun (WGS) entry which is preliminary data.</text>
</comment>
<name>A0A447CZK6_9BRAD</name>
<proteinExistence type="predicted"/>
<organism evidence="2 3">
    <name type="scientific">Rhodoplanes serenus</name>
    <dbReference type="NCBI Taxonomy" id="200615"/>
    <lineage>
        <taxon>Bacteria</taxon>
        <taxon>Pseudomonadati</taxon>
        <taxon>Pseudomonadota</taxon>
        <taxon>Alphaproteobacteria</taxon>
        <taxon>Hyphomicrobiales</taxon>
        <taxon>Nitrobacteraceae</taxon>
        <taxon>Rhodoplanes</taxon>
    </lineage>
</organism>
<protein>
    <submittedName>
        <fullName evidence="2">Uncharacterized protein</fullName>
    </submittedName>
</protein>
<dbReference type="Proteomes" id="UP000289200">
    <property type="component" value="Unassembled WGS sequence"/>
</dbReference>
<reference evidence="3" key="1">
    <citation type="submission" date="2018-10" db="EMBL/GenBank/DDBJ databases">
        <authorList>
            <person name="Peiro R."/>
            <person name="Begona"/>
            <person name="Cbmso G."/>
            <person name="Lopez M."/>
            <person name="Gonzalez S."/>
            <person name="Sacristan E."/>
            <person name="Castillo E."/>
        </authorList>
    </citation>
    <scope>NUCLEOTIDE SEQUENCE [LARGE SCALE GENOMIC DNA]</scope>
</reference>
<accession>A0A447CZK6</accession>
<evidence type="ECO:0000313" key="2">
    <source>
        <dbReference type="EMBL" id="VCU10712.1"/>
    </source>
</evidence>
<keyword evidence="1" id="KW-0472">Membrane</keyword>
<dbReference type="RefSeq" id="WP_165364114.1">
    <property type="nucleotide sequence ID" value="NZ_UWOC01000178.1"/>
</dbReference>
<evidence type="ECO:0000256" key="1">
    <source>
        <dbReference type="SAM" id="Phobius"/>
    </source>
</evidence>
<keyword evidence="1" id="KW-0812">Transmembrane</keyword>
<feature type="transmembrane region" description="Helical" evidence="1">
    <location>
        <begin position="20"/>
        <end position="49"/>
    </location>
</feature>
<keyword evidence="1" id="KW-1133">Transmembrane helix</keyword>
<sequence>MSAAPIDSTLDDPSIGPTLVRVTLLVAIVLVAALPEIALAAAALGTWLARIGIGF</sequence>
<gene>
    <name evidence="2" type="ORF">RHODGE_RHODGE_03914</name>
</gene>
<evidence type="ECO:0000313" key="3">
    <source>
        <dbReference type="Proteomes" id="UP000289200"/>
    </source>
</evidence>
<dbReference type="AlphaFoldDB" id="A0A447CZK6"/>
<dbReference type="EMBL" id="UWOC01000178">
    <property type="protein sequence ID" value="VCU10712.1"/>
    <property type="molecule type" value="Genomic_DNA"/>
</dbReference>
<keyword evidence="3" id="KW-1185">Reference proteome</keyword>